<dbReference type="InterPro" id="IPR050810">
    <property type="entry name" value="Bact_Secretion_Sys_Channel"/>
</dbReference>
<evidence type="ECO:0000256" key="3">
    <source>
        <dbReference type="RuleBase" id="RU004004"/>
    </source>
</evidence>
<evidence type="ECO:0000256" key="2">
    <source>
        <dbReference type="RuleBase" id="RU004003"/>
    </source>
</evidence>
<feature type="domain" description="NolW-like" evidence="7">
    <location>
        <begin position="313"/>
        <end position="376"/>
    </location>
</feature>
<dbReference type="GO" id="GO:0009306">
    <property type="term" value="P:protein secretion"/>
    <property type="evidence" value="ECO:0007669"/>
    <property type="project" value="InterPro"/>
</dbReference>
<dbReference type="GO" id="GO:0015627">
    <property type="term" value="C:type II protein secretion system complex"/>
    <property type="evidence" value="ECO:0007669"/>
    <property type="project" value="TreeGrafter"/>
</dbReference>
<dbReference type="GO" id="GO:0009279">
    <property type="term" value="C:cell outer membrane"/>
    <property type="evidence" value="ECO:0007669"/>
    <property type="project" value="UniProtKB-SubCell"/>
</dbReference>
<feature type="domain" description="Type II/III secretion system secretin-like" evidence="5">
    <location>
        <begin position="460"/>
        <end position="629"/>
    </location>
</feature>
<dbReference type="InterPro" id="IPR001775">
    <property type="entry name" value="GspD/PilQ"/>
</dbReference>
<dbReference type="Gene3D" id="2.60.40.680">
    <property type="match status" value="1"/>
</dbReference>
<feature type="compositionally biased region" description="Low complexity" evidence="4">
    <location>
        <begin position="673"/>
        <end position="696"/>
    </location>
</feature>
<organism evidence="8 9">
    <name type="scientific">Tunturiibacter empetritectus</name>
    <dbReference type="NCBI Taxonomy" id="3069691"/>
    <lineage>
        <taxon>Bacteria</taxon>
        <taxon>Pseudomonadati</taxon>
        <taxon>Acidobacteriota</taxon>
        <taxon>Terriglobia</taxon>
        <taxon>Terriglobales</taxon>
        <taxon>Acidobacteriaceae</taxon>
        <taxon>Tunturiibacter</taxon>
    </lineage>
</organism>
<dbReference type="InterPro" id="IPR002102">
    <property type="entry name" value="Cohesin_dom"/>
</dbReference>
<dbReference type="Pfam" id="PF00263">
    <property type="entry name" value="Secretin"/>
    <property type="match status" value="1"/>
</dbReference>
<dbReference type="SMART" id="SM00028">
    <property type="entry name" value="TPR"/>
    <property type="match status" value="2"/>
</dbReference>
<dbReference type="InterPro" id="IPR004846">
    <property type="entry name" value="T2SS/T3SS_dom"/>
</dbReference>
<evidence type="ECO:0000313" key="8">
    <source>
        <dbReference type="EMBL" id="MBB5315970.1"/>
    </source>
</evidence>
<evidence type="ECO:0000256" key="4">
    <source>
        <dbReference type="SAM" id="MobiDB-lite"/>
    </source>
</evidence>
<dbReference type="InterPro" id="IPR011990">
    <property type="entry name" value="TPR-like_helical_dom_sf"/>
</dbReference>
<dbReference type="PANTHER" id="PTHR30332:SF17">
    <property type="entry name" value="TYPE IV PILIATION SYSTEM PROTEIN DR_0774-RELATED"/>
    <property type="match status" value="1"/>
</dbReference>
<feature type="repeat" description="TPR" evidence="1">
    <location>
        <begin position="140"/>
        <end position="173"/>
    </location>
</feature>
<dbReference type="CDD" id="cd08547">
    <property type="entry name" value="Type_II_cohesin"/>
    <property type="match status" value="1"/>
</dbReference>
<feature type="region of interest" description="Disordered" evidence="4">
    <location>
        <begin position="649"/>
        <end position="747"/>
    </location>
</feature>
<gene>
    <name evidence="8" type="ORF">HDF09_000620</name>
</gene>
<name>A0A7W8MQM1_9BACT</name>
<dbReference type="PROSITE" id="PS50005">
    <property type="entry name" value="TPR"/>
    <property type="match status" value="2"/>
</dbReference>
<evidence type="ECO:0000259" key="6">
    <source>
        <dbReference type="Pfam" id="PF00963"/>
    </source>
</evidence>
<dbReference type="PRINTS" id="PR00811">
    <property type="entry name" value="BCTERIALGSPD"/>
</dbReference>
<dbReference type="SUPFAM" id="SSF49384">
    <property type="entry name" value="Carbohydrate-binding domain"/>
    <property type="match status" value="1"/>
</dbReference>
<feature type="compositionally biased region" description="Low complexity" evidence="4">
    <location>
        <begin position="704"/>
        <end position="738"/>
    </location>
</feature>
<protein>
    <submittedName>
        <fullName evidence="8">General secretion pathway protein D</fullName>
    </submittedName>
</protein>
<keyword evidence="9" id="KW-1185">Reference proteome</keyword>
<comment type="caution">
    <text evidence="8">The sequence shown here is derived from an EMBL/GenBank/DDBJ whole genome shotgun (WGS) entry which is preliminary data.</text>
</comment>
<feature type="repeat" description="TPR" evidence="1">
    <location>
        <begin position="92"/>
        <end position="125"/>
    </location>
</feature>
<dbReference type="Pfam" id="PF00963">
    <property type="entry name" value="Cohesin"/>
    <property type="match status" value="1"/>
</dbReference>
<dbReference type="GO" id="GO:0030246">
    <property type="term" value="F:carbohydrate binding"/>
    <property type="evidence" value="ECO:0007669"/>
    <property type="project" value="InterPro"/>
</dbReference>
<dbReference type="SUPFAM" id="SSF48452">
    <property type="entry name" value="TPR-like"/>
    <property type="match status" value="1"/>
</dbReference>
<evidence type="ECO:0000259" key="7">
    <source>
        <dbReference type="Pfam" id="PF03958"/>
    </source>
</evidence>
<comment type="subcellular location">
    <subcellularLocation>
        <location evidence="3">Cell outer membrane</location>
    </subcellularLocation>
</comment>
<comment type="similarity">
    <text evidence="2">Belongs to the bacterial secretin family.</text>
</comment>
<dbReference type="Gene3D" id="1.25.40.10">
    <property type="entry name" value="Tetratricopeptide repeat domain"/>
    <property type="match status" value="1"/>
</dbReference>
<dbReference type="InterPro" id="IPR005644">
    <property type="entry name" value="NolW-like"/>
</dbReference>
<evidence type="ECO:0000313" key="9">
    <source>
        <dbReference type="Proteomes" id="UP000568106"/>
    </source>
</evidence>
<dbReference type="InterPro" id="IPR019734">
    <property type="entry name" value="TPR_rpt"/>
</dbReference>
<reference evidence="8" key="1">
    <citation type="submission" date="2020-08" db="EMBL/GenBank/DDBJ databases">
        <title>Genomic Encyclopedia of Type Strains, Phase IV (KMG-V): Genome sequencing to study the core and pangenomes of soil and plant-associated prokaryotes.</title>
        <authorList>
            <person name="Whitman W."/>
        </authorList>
    </citation>
    <scope>NUCLEOTIDE SEQUENCE [LARGE SCALE GENOMIC DNA]</scope>
    <source>
        <strain evidence="8">M8UP27</strain>
    </source>
</reference>
<evidence type="ECO:0000259" key="5">
    <source>
        <dbReference type="Pfam" id="PF00263"/>
    </source>
</evidence>
<keyword evidence="3" id="KW-0813">Transport</keyword>
<proteinExistence type="inferred from homology"/>
<accession>A0A7W8MQM1</accession>
<evidence type="ECO:0000256" key="1">
    <source>
        <dbReference type="PROSITE-ProRule" id="PRU00339"/>
    </source>
</evidence>
<feature type="compositionally biased region" description="Low complexity" evidence="4">
    <location>
        <begin position="410"/>
        <end position="431"/>
    </location>
</feature>
<keyword evidence="1" id="KW-0802">TPR repeat</keyword>
<dbReference type="AlphaFoldDB" id="A0A7W8MQM1"/>
<dbReference type="GO" id="GO:0000272">
    <property type="term" value="P:polysaccharide catabolic process"/>
    <property type="evidence" value="ECO:0007669"/>
    <property type="project" value="InterPro"/>
</dbReference>
<dbReference type="PANTHER" id="PTHR30332">
    <property type="entry name" value="PROBABLE GENERAL SECRETION PATHWAY PROTEIN D"/>
    <property type="match status" value="1"/>
</dbReference>
<feature type="region of interest" description="Disordered" evidence="4">
    <location>
        <begin position="406"/>
        <end position="431"/>
    </location>
</feature>
<dbReference type="InterPro" id="IPR008965">
    <property type="entry name" value="CBM2/CBM3_carb-bd_dom_sf"/>
</dbReference>
<feature type="domain" description="Cohesin" evidence="6">
    <location>
        <begin position="741"/>
        <end position="844"/>
    </location>
</feature>
<dbReference type="EMBL" id="JACHDY010000001">
    <property type="protein sequence ID" value="MBB5315970.1"/>
    <property type="molecule type" value="Genomic_DNA"/>
</dbReference>
<sequence>MLYSPERSSLAGTAPTGSAHAGKIFPAGVISGKRHTLHGVKDENGSSMGRLYKSISTLSITPRRVFPGSVLPALLLCSIASLCATTAHAQSAAKWDKRGQDAEARQDFDTAYEDYHKAVLKKPKDLRFTEHFDRMRYQAAVSHVDRGRVLRQNGDLQGAMAQFTRALQIDSGNQAAQQEINQIQREQQVERDNTPQAQEQMSRQNETLSTLGSIAGPVELKPVTNDPITLHMVEDVKVIYEAIGKAAGLNVLFDPDYSSKRIPVDLTNVSLTDALRIVGTISGTFYKAITPNTIFVATNSRTKRTDLDEQAVQTFYLTNASQQNDANEVVIAIRNLLDPSVKIYLVPSQNAIVMRATPDQLLLAQKLLNDLDRARPEVVVDVAVLEVNKNVEHNLGITLPQSITITPQASPTTTSSSSSSGTGTGTGTNTSPSNFTLNTLAHLNANNFAVGITGGTLNALLSDVDTRILQNPSIRATDGQRATMKIGSKIPVATGSYNAGVSTGVASIGVQTQFTYLDIGVNIDMTPTVHYDREVTLKMKIEVLSHISDVTISGVTEPVIGQRTSEQVITLKDGEPTLLAGIITKTDSLNINGTPGVGEMPLLKYFFSSRDKVNDKQEIVFIIIPHIVRESVLTRANVRPIDTGTGQSIELRRDVSANDSDSEPVYSNSVRKPASPTSAANAASTMVQQLSQQAAPVAPPPNYVPGAQTPDTQPAATQPPAAQTPETPATPTVGGPPVSFTVVPPDSTQPVGSTFQVAVMLGNGHDIFSVPLQLQFNPALLQLVNVDAGNFLGKDGQAVSLVHREDKGLVAISSIRPPNTPGVSGTGSLCTLTFKAIAPGDSTLALVKVGALNSAQANLPAVGSQATVHVK</sequence>
<dbReference type="Pfam" id="PF03958">
    <property type="entry name" value="Secretin_N"/>
    <property type="match status" value="1"/>
</dbReference>
<dbReference type="Proteomes" id="UP000568106">
    <property type="component" value="Unassembled WGS sequence"/>
</dbReference>